<dbReference type="AlphaFoldDB" id="A0A6V7FK69"/>
<geneLocation type="plasmid" evidence="1 3">
    <name>CFBP498_p224</name>
</geneLocation>
<evidence type="ECO:0000313" key="2">
    <source>
        <dbReference type="EMBL" id="MDV7248561.1"/>
    </source>
</evidence>
<dbReference type="EMBL" id="LR828258">
    <property type="protein sequence ID" value="CAD0363739.1"/>
    <property type="molecule type" value="Genomic_DNA"/>
</dbReference>
<protein>
    <submittedName>
        <fullName evidence="1">Uncharacterized protein</fullName>
    </submittedName>
</protein>
<reference evidence="1 3" key="1">
    <citation type="submission" date="2020-07" db="EMBL/GenBank/DDBJ databases">
        <authorList>
            <person name="Pothier F. J."/>
        </authorList>
    </citation>
    <scope>NUCLEOTIDE SEQUENCE [LARGE SCALE GENOMIC DNA]</scope>
    <source>
        <strain evidence="1 3">CFBP 498</strain>
        <plasmid evidence="1 3">CFBP498_p224</plasmid>
    </source>
</reference>
<organism evidence="1 3">
    <name type="scientific">Xanthomonas hortorum pv. vitians</name>
    <dbReference type="NCBI Taxonomy" id="83224"/>
    <lineage>
        <taxon>Bacteria</taxon>
        <taxon>Pseudomonadati</taxon>
        <taxon>Pseudomonadota</taxon>
        <taxon>Gammaproteobacteria</taxon>
        <taxon>Lysobacterales</taxon>
        <taxon>Lysobacteraceae</taxon>
        <taxon>Xanthomonas</taxon>
    </lineage>
</organism>
<evidence type="ECO:0000313" key="3">
    <source>
        <dbReference type="Proteomes" id="UP000515406"/>
    </source>
</evidence>
<accession>A0A6V7FK69</accession>
<reference evidence="2 4" key="2">
    <citation type="submission" date="2023-10" db="EMBL/GenBank/DDBJ databases">
        <title>A new tool for lettuce pathogen research.</title>
        <authorList>
            <person name="Horton K.N."/>
            <person name="Cseke L.J."/>
            <person name="Badiwe M."/>
            <person name="Tesfaye D."/>
            <person name="Klein A."/>
            <person name="Su J."/>
            <person name="Potnis N."/>
            <person name="Gassmann W."/>
        </authorList>
    </citation>
    <scope>NUCLEOTIDE SEQUENCE [LARGE SCALE GENOMIC DNA]</scope>
    <source>
        <strain evidence="2 4">JSKH1901</strain>
    </source>
</reference>
<keyword evidence="3" id="KW-1185">Reference proteome</keyword>
<dbReference type="RefSeq" id="WP_180313951.1">
    <property type="nucleotide sequence ID" value="NZ_JAVTRY010000034.1"/>
</dbReference>
<dbReference type="Proteomes" id="UP001187425">
    <property type="component" value="Unassembled WGS sequence"/>
</dbReference>
<dbReference type="EMBL" id="LR828258">
    <property type="protein sequence ID" value="CAD0363737.1"/>
    <property type="molecule type" value="Genomic_DNA"/>
</dbReference>
<proteinExistence type="predicted"/>
<dbReference type="Proteomes" id="UP000515406">
    <property type="component" value="Plasmid CFBP498_p224"/>
</dbReference>
<evidence type="ECO:0000313" key="1">
    <source>
        <dbReference type="EMBL" id="CAD0363739.1"/>
    </source>
</evidence>
<name>A0A6V7FK69_9XANT</name>
<keyword evidence="1" id="KW-0614">Plasmid</keyword>
<gene>
    <name evidence="1" type="ORF">CFBP498_49330</name>
    <name evidence="2" type="ORF">R4K57_09105</name>
</gene>
<sequence>MGDEKPLERASGALFRSAVDAGADPHYNACVGENTGSAENAPLYADGFEKATEVLLVSLGLAPPSGARSTWARGRIEDLLVYPICYCARHHIELAIKHMLALAWNAFRLRSPNDRKGISKPEIGTKHSIKLYWKMLDEICKATDERLKVLAGALEPYIQDFESVDSTGQVFRYATDSDDGEQHLQALDHIDLAHFAQGYAELSKILEDLRYALMTVKIEAACGSFAGPSGRETLRKVADELPNISTWGDGTFNDTKARIRAKFSLSSNALSSAIERIKSSRHLSHIVGKEIPIKNLDRGVFEMLHLAYSGDHASTASLSEAECSSLYAVLQVAFPDVMPEEFDSYLIPRPDTEEAAHQYDQERDPKYLARKFAKSPDRIVASLQALGQPTLLADFTDVYADHIAHLEKLRVDQASGFDDLLDELVGD</sequence>
<dbReference type="EMBL" id="JAWMQI010000027">
    <property type="protein sequence ID" value="MDV7248561.1"/>
    <property type="molecule type" value="Genomic_DNA"/>
</dbReference>
<evidence type="ECO:0000313" key="4">
    <source>
        <dbReference type="Proteomes" id="UP001187425"/>
    </source>
</evidence>